<feature type="domain" description="Bacterial bifunctional deaminase-reductase C-terminal" evidence="1">
    <location>
        <begin position="3"/>
        <end position="181"/>
    </location>
</feature>
<accession>B3Q496</accession>
<geneLocation type="plasmid" evidence="2 3">
    <name>pC</name>
</geneLocation>
<reference evidence="2 3" key="1">
    <citation type="submission" date="2008-04" db="EMBL/GenBank/DDBJ databases">
        <title>Genome diversity and DNA divergence of Rhizobium etli.</title>
        <authorList>
            <person name="Gonzalez V."/>
            <person name="Acosta J.L."/>
            <person name="Santamaria R.I."/>
            <person name="Bustos P."/>
            <person name="Hernandez-Gonzalez I.L."/>
            <person name="Fernandez J.L."/>
            <person name="Diaz R."/>
            <person name="Flores M."/>
            <person name="Mora J."/>
            <person name="Palacios R."/>
            <person name="Davila G."/>
        </authorList>
    </citation>
    <scope>NUCLEOTIDE SEQUENCE [LARGE SCALE GENOMIC DNA]</scope>
    <source>
        <strain evidence="3">CIAT 652</strain>
        <plasmid evidence="3">Plasmid pC</plasmid>
    </source>
</reference>
<keyword evidence="2" id="KW-0614">Plasmid</keyword>
<dbReference type="InterPro" id="IPR024072">
    <property type="entry name" value="DHFR-like_dom_sf"/>
</dbReference>
<dbReference type="InterPro" id="IPR050765">
    <property type="entry name" value="Riboflavin_Biosynth_HTPR"/>
</dbReference>
<dbReference type="GO" id="GO:0008703">
    <property type="term" value="F:5-amino-6-(5-phosphoribosylamino)uracil reductase activity"/>
    <property type="evidence" value="ECO:0007669"/>
    <property type="project" value="InterPro"/>
</dbReference>
<proteinExistence type="predicted"/>
<evidence type="ECO:0000313" key="2">
    <source>
        <dbReference type="EMBL" id="ACE94900.1"/>
    </source>
</evidence>
<protein>
    <submittedName>
        <fullName evidence="2">Putative dihydrofolate reductase protein</fullName>
    </submittedName>
</protein>
<dbReference type="PANTHER" id="PTHR38011:SF11">
    <property type="entry name" value="2,5-DIAMINO-6-RIBOSYLAMINO-4(3H)-PYRIMIDINONE 5'-PHOSPHATE REDUCTASE"/>
    <property type="match status" value="1"/>
</dbReference>
<dbReference type="HOGENOM" id="CLU_043966_1_3_5"/>
<gene>
    <name evidence="2" type="ordered locus">RHECIAT_PC0000827</name>
</gene>
<dbReference type="AlphaFoldDB" id="B3Q496"/>
<dbReference type="Proteomes" id="UP000008817">
    <property type="component" value="Plasmid pC"/>
</dbReference>
<dbReference type="Pfam" id="PF01872">
    <property type="entry name" value="RibD_C"/>
    <property type="match status" value="1"/>
</dbReference>
<evidence type="ECO:0000259" key="1">
    <source>
        <dbReference type="Pfam" id="PF01872"/>
    </source>
</evidence>
<dbReference type="KEGG" id="rec:RHECIAT_PC0000827"/>
<dbReference type="Gene3D" id="3.40.430.10">
    <property type="entry name" value="Dihydrofolate Reductase, subunit A"/>
    <property type="match status" value="1"/>
</dbReference>
<dbReference type="EMBL" id="CP001077">
    <property type="protein sequence ID" value="ACE94900.1"/>
    <property type="molecule type" value="Genomic_DNA"/>
</dbReference>
<organism evidence="2 3">
    <name type="scientific">Rhizobium etli (strain CIAT 652)</name>
    <dbReference type="NCBI Taxonomy" id="491916"/>
    <lineage>
        <taxon>Bacteria</taxon>
        <taxon>Pseudomonadati</taxon>
        <taxon>Pseudomonadota</taxon>
        <taxon>Alphaproteobacteria</taxon>
        <taxon>Hyphomicrobiales</taxon>
        <taxon>Rhizobiaceae</taxon>
        <taxon>Rhizobium/Agrobacterium group</taxon>
        <taxon>Rhizobium</taxon>
    </lineage>
</organism>
<evidence type="ECO:0000313" key="3">
    <source>
        <dbReference type="Proteomes" id="UP000008817"/>
    </source>
</evidence>
<dbReference type="InterPro" id="IPR002734">
    <property type="entry name" value="RibDG_C"/>
</dbReference>
<dbReference type="eggNOG" id="COG0262">
    <property type="taxonomic scope" value="Bacteria"/>
</dbReference>
<sequence length="188" mass="20986">MKKLIVSNWVSLDGYIAGPNGALDWIFGDGRLAQYETELMAQADTILSGRRTYEQLSQYWSAVPNNPQAMDWERRYADMINAAHHIVVSHDLQKAPWGNSTIWPSIEQRALDALKAGSDKAILIFGSATVVQSLTNLGAVDEFHLLVHPVLLGGGTRLFEEVDVRMNLRRVDVEAFDSGIVKMVYQRG</sequence>
<dbReference type="SUPFAM" id="SSF53597">
    <property type="entry name" value="Dihydrofolate reductase-like"/>
    <property type="match status" value="1"/>
</dbReference>
<dbReference type="GO" id="GO:0009231">
    <property type="term" value="P:riboflavin biosynthetic process"/>
    <property type="evidence" value="ECO:0007669"/>
    <property type="project" value="InterPro"/>
</dbReference>
<name>B3Q496_RHIE6</name>
<dbReference type="PANTHER" id="PTHR38011">
    <property type="entry name" value="DIHYDROFOLATE REDUCTASE FAMILY PROTEIN (AFU_ORTHOLOGUE AFUA_8G06820)"/>
    <property type="match status" value="1"/>
</dbReference>